<feature type="binding site" evidence="9">
    <location>
        <position position="276"/>
    </location>
    <ligand>
        <name>K(+)</name>
        <dbReference type="ChEBI" id="CHEBI:29103"/>
    </ligand>
</feature>
<comment type="activity regulation">
    <text evidence="9">Activated by a monovalent cation that binds near, but not in, the active site. The most likely occupant of the site in vivo is potassium. Ion binding induces a conformational change that may alter substrate affinity.</text>
</comment>
<keyword evidence="5 9" id="KW-0067">ATP-binding</keyword>
<evidence type="ECO:0000256" key="8">
    <source>
        <dbReference type="ARBA" id="ARBA00023277"/>
    </source>
</evidence>
<evidence type="ECO:0000256" key="2">
    <source>
        <dbReference type="ARBA" id="ARBA00022723"/>
    </source>
</evidence>
<feature type="binding site" evidence="9">
    <location>
        <position position="243"/>
    </location>
    <ligand>
        <name>substrate</name>
    </ligand>
</feature>
<evidence type="ECO:0000256" key="9">
    <source>
        <dbReference type="HAMAP-Rule" id="MF_01987"/>
    </source>
</evidence>
<evidence type="ECO:0000256" key="6">
    <source>
        <dbReference type="ARBA" id="ARBA00022842"/>
    </source>
</evidence>
<dbReference type="HAMAP" id="MF_01987">
    <property type="entry name" value="Ribokinase"/>
    <property type="match status" value="1"/>
</dbReference>
<feature type="binding site" evidence="9">
    <location>
        <position position="273"/>
    </location>
    <ligand>
        <name>K(+)</name>
        <dbReference type="ChEBI" id="CHEBI:29103"/>
    </ligand>
</feature>
<dbReference type="PANTHER" id="PTHR10584">
    <property type="entry name" value="SUGAR KINASE"/>
    <property type="match status" value="1"/>
</dbReference>
<keyword evidence="12" id="KW-1185">Reference proteome</keyword>
<protein>
    <recommendedName>
        <fullName evidence="9">Ribokinase</fullName>
        <shortName evidence="9">RK</shortName>
        <ecNumber evidence="9">2.7.1.15</ecNumber>
    </recommendedName>
</protein>
<feature type="binding site" evidence="9">
    <location>
        <begin position="242"/>
        <end position="243"/>
    </location>
    <ligand>
        <name>ATP</name>
        <dbReference type="ChEBI" id="CHEBI:30616"/>
    </ligand>
</feature>
<feature type="binding site" evidence="9">
    <location>
        <position position="136"/>
    </location>
    <ligand>
        <name>substrate</name>
    </ligand>
</feature>
<dbReference type="RefSeq" id="WP_205132659.1">
    <property type="nucleotide sequence ID" value="NZ_JACSNT010000002.1"/>
</dbReference>
<feature type="binding site" evidence="9">
    <location>
        <position position="278"/>
    </location>
    <ligand>
        <name>K(+)</name>
        <dbReference type="ChEBI" id="CHEBI:29103"/>
    </ligand>
</feature>
<comment type="pathway">
    <text evidence="9">Carbohydrate metabolism; D-ribose degradation; D-ribose 5-phosphate from beta-D-ribopyranose: step 2/2.</text>
</comment>
<comment type="catalytic activity">
    <reaction evidence="9">
        <text>D-ribose + ATP = D-ribose 5-phosphate + ADP + H(+)</text>
        <dbReference type="Rhea" id="RHEA:13697"/>
        <dbReference type="ChEBI" id="CHEBI:15378"/>
        <dbReference type="ChEBI" id="CHEBI:30616"/>
        <dbReference type="ChEBI" id="CHEBI:47013"/>
        <dbReference type="ChEBI" id="CHEBI:78346"/>
        <dbReference type="ChEBI" id="CHEBI:456216"/>
        <dbReference type="EC" id="2.7.1.15"/>
    </reaction>
</comment>
<feature type="domain" description="Carbohydrate kinase PfkB" evidence="10">
    <location>
        <begin position="3"/>
        <end position="284"/>
    </location>
</feature>
<dbReference type="CDD" id="cd01174">
    <property type="entry name" value="ribokinase"/>
    <property type="match status" value="1"/>
</dbReference>
<evidence type="ECO:0000256" key="7">
    <source>
        <dbReference type="ARBA" id="ARBA00022958"/>
    </source>
</evidence>
<keyword evidence="9" id="KW-0963">Cytoplasm</keyword>
<feature type="active site" description="Proton acceptor" evidence="9">
    <location>
        <position position="243"/>
    </location>
</feature>
<keyword evidence="6 9" id="KW-0460">Magnesium</keyword>
<evidence type="ECO:0000313" key="12">
    <source>
        <dbReference type="Proteomes" id="UP000729290"/>
    </source>
</evidence>
<dbReference type="PANTHER" id="PTHR10584:SF166">
    <property type="entry name" value="RIBOKINASE"/>
    <property type="match status" value="1"/>
</dbReference>
<feature type="binding site" evidence="9">
    <location>
        <position position="282"/>
    </location>
    <ligand>
        <name>K(+)</name>
        <dbReference type="ChEBI" id="CHEBI:29103"/>
    </ligand>
</feature>
<dbReference type="InterPro" id="IPR002139">
    <property type="entry name" value="Ribo/fructo_kinase"/>
</dbReference>
<evidence type="ECO:0000256" key="4">
    <source>
        <dbReference type="ARBA" id="ARBA00022777"/>
    </source>
</evidence>
<name>A0ABS2G879_9FIRM</name>
<keyword evidence="1 9" id="KW-0808">Transferase</keyword>
<organism evidence="11 12">
    <name type="scientific">Anaerotignum lactatifermentans</name>
    <dbReference type="NCBI Taxonomy" id="160404"/>
    <lineage>
        <taxon>Bacteria</taxon>
        <taxon>Bacillati</taxon>
        <taxon>Bacillota</taxon>
        <taxon>Clostridia</taxon>
        <taxon>Lachnospirales</taxon>
        <taxon>Anaerotignaceae</taxon>
        <taxon>Anaerotignum</taxon>
    </lineage>
</organism>
<keyword evidence="7 9" id="KW-0630">Potassium</keyword>
<keyword evidence="3 9" id="KW-0547">Nucleotide-binding</keyword>
<comment type="caution">
    <text evidence="11">The sequence shown here is derived from an EMBL/GenBank/DDBJ whole genome shotgun (WGS) entry which is preliminary data.</text>
</comment>
<dbReference type="SUPFAM" id="SSF53613">
    <property type="entry name" value="Ribokinase-like"/>
    <property type="match status" value="1"/>
</dbReference>
<comment type="similarity">
    <text evidence="9">Belongs to the carbohydrate kinase PfkB family. Ribokinase subfamily.</text>
</comment>
<evidence type="ECO:0000256" key="3">
    <source>
        <dbReference type="ARBA" id="ARBA00022741"/>
    </source>
</evidence>
<dbReference type="Proteomes" id="UP000729290">
    <property type="component" value="Unassembled WGS sequence"/>
</dbReference>
<keyword evidence="8 9" id="KW-0119">Carbohydrate metabolism</keyword>
<comment type="cofactor">
    <cofactor evidence="9">
        <name>Mg(2+)</name>
        <dbReference type="ChEBI" id="CHEBI:18420"/>
    </cofactor>
    <text evidence="9">Requires a divalent cation, most likely magnesium in vivo, as an electrophilic catalyst to aid phosphoryl group transfer. It is the chelate of the metal and the nucleotide that is the actual substrate.</text>
</comment>
<keyword evidence="4 9" id="KW-0418">Kinase</keyword>
<dbReference type="InterPro" id="IPR011611">
    <property type="entry name" value="PfkB_dom"/>
</dbReference>
<reference evidence="11 12" key="1">
    <citation type="journal article" date="2021" name="Sci. Rep.">
        <title>The distribution of antibiotic resistance genes in chicken gut microbiota commensals.</title>
        <authorList>
            <person name="Juricova H."/>
            <person name="Matiasovicova J."/>
            <person name="Kubasova T."/>
            <person name="Cejkova D."/>
            <person name="Rychlik I."/>
        </authorList>
    </citation>
    <scope>NUCLEOTIDE SEQUENCE [LARGE SCALE GENOMIC DNA]</scope>
    <source>
        <strain evidence="11 12">An431b</strain>
    </source>
</reference>
<dbReference type="EMBL" id="JACSNV010000006">
    <property type="protein sequence ID" value="MBM6877694.1"/>
    <property type="molecule type" value="Genomic_DNA"/>
</dbReference>
<dbReference type="Pfam" id="PF00294">
    <property type="entry name" value="PfkB"/>
    <property type="match status" value="1"/>
</dbReference>
<dbReference type="InterPro" id="IPR011877">
    <property type="entry name" value="Ribokinase"/>
</dbReference>
<evidence type="ECO:0000256" key="5">
    <source>
        <dbReference type="ARBA" id="ARBA00022840"/>
    </source>
</evidence>
<feature type="binding site" evidence="9">
    <location>
        <position position="237"/>
    </location>
    <ligand>
        <name>K(+)</name>
        <dbReference type="ChEBI" id="CHEBI:29103"/>
    </ligand>
</feature>
<evidence type="ECO:0000259" key="10">
    <source>
        <dbReference type="Pfam" id="PF00294"/>
    </source>
</evidence>
<comment type="subcellular location">
    <subcellularLocation>
        <location evidence="9">Cytoplasm</location>
    </subcellularLocation>
</comment>
<dbReference type="Gene3D" id="3.40.1190.20">
    <property type="match status" value="1"/>
</dbReference>
<gene>
    <name evidence="9" type="primary">rbsK</name>
    <name evidence="11" type="ORF">H9X83_05910</name>
</gene>
<keyword evidence="2 9" id="KW-0479">Metal-binding</keyword>
<dbReference type="InterPro" id="IPR029056">
    <property type="entry name" value="Ribokinase-like"/>
</dbReference>
<comment type="subunit">
    <text evidence="9">Homodimer.</text>
</comment>
<comment type="function">
    <text evidence="9">Catalyzes the phosphorylation of ribose at O-5 in a reaction requiring ATP and magnesium. The resulting D-ribose-5-phosphate can then be used either for sythesis of nucleotides, histidine, and tryptophan, or as a component of the pentose phosphate pathway.</text>
</comment>
<accession>A0ABS2G879</accession>
<feature type="binding site" evidence="9">
    <location>
        <begin position="38"/>
        <end position="42"/>
    </location>
    <ligand>
        <name>substrate</name>
    </ligand>
</feature>
<dbReference type="PRINTS" id="PR00990">
    <property type="entry name" value="RIBOKINASE"/>
</dbReference>
<evidence type="ECO:0000256" key="1">
    <source>
        <dbReference type="ARBA" id="ARBA00022679"/>
    </source>
</evidence>
<sequence length="307" mass="32937">MKILNFGSMNLDYVYRVDTFIQPGETKSSQSLMVNCGGKGLNQSIAAAKAGNEVYHCGIVGNGGEMLEKQLKENGVNTSLLDHSSQQCGHAIIQVDDKGQNCILLYGGTNQLLTEEYIDRSLDAFGHEGLVLLQNETNLVGHIIAEANKRGLKTALNAAPMDEGVASYPLDLLDWLIVNEVEGKQIAGCTSDDDIIPVLREKYPSCSVLLTLGSRGARCFTEGREYRIGCFDVDVVDTTAAGDTFSGYFLYGVLNGKSIPQALLLATTASAIAIGKSGASDSVPYLAQVEEAIEKQIFGTLDVEVLE</sequence>
<evidence type="ECO:0000313" key="11">
    <source>
        <dbReference type="EMBL" id="MBM6877694.1"/>
    </source>
</evidence>
<feature type="binding site" evidence="9">
    <location>
        <begin position="10"/>
        <end position="12"/>
    </location>
    <ligand>
        <name>substrate</name>
    </ligand>
</feature>
<feature type="binding site" evidence="9">
    <location>
        <position position="239"/>
    </location>
    <ligand>
        <name>K(+)</name>
        <dbReference type="ChEBI" id="CHEBI:29103"/>
    </ligand>
</feature>
<proteinExistence type="inferred from homology"/>
<feature type="binding site" evidence="9">
    <location>
        <begin position="211"/>
        <end position="216"/>
    </location>
    <ligand>
        <name>ATP</name>
        <dbReference type="ChEBI" id="CHEBI:30616"/>
    </ligand>
</feature>
<comment type="caution">
    <text evidence="9">Lacks conserved residue(s) required for the propagation of feature annotation.</text>
</comment>
<dbReference type="EC" id="2.7.1.15" evidence="9"/>
<feature type="binding site" evidence="9">
    <location>
        <position position="179"/>
    </location>
    <ligand>
        <name>ATP</name>
        <dbReference type="ChEBI" id="CHEBI:30616"/>
    </ligand>
</feature>